<keyword evidence="2" id="KW-1185">Reference proteome</keyword>
<reference evidence="1 2" key="1">
    <citation type="submission" date="2011-01" db="EMBL/GenBank/DDBJ databases">
        <authorList>
            <person name="Weinstock G."/>
            <person name="Sodergren E."/>
            <person name="Clifton S."/>
            <person name="Fulton L."/>
            <person name="Fulton B."/>
            <person name="Courtney L."/>
            <person name="Fronick C."/>
            <person name="Harrison M."/>
            <person name="Strong C."/>
            <person name="Farmer C."/>
            <person name="Delahaunty K."/>
            <person name="Markovic C."/>
            <person name="Hall O."/>
            <person name="Minx P."/>
            <person name="Tomlinson C."/>
            <person name="Mitreva M."/>
            <person name="Hou S."/>
            <person name="Chen J."/>
            <person name="Wollam A."/>
            <person name="Pepin K.H."/>
            <person name="Johnson M."/>
            <person name="Bhonagiri V."/>
            <person name="Zhang X."/>
            <person name="Suruliraj S."/>
            <person name="Warren W."/>
            <person name="Chinwalla A."/>
            <person name="Mardis E.R."/>
            <person name="Wilson R.K."/>
        </authorList>
    </citation>
    <scope>NUCLEOTIDE SEQUENCE [LARGE SCALE GENOMIC DNA]</scope>
    <source>
        <strain evidence="1 2">YIT 12067</strain>
    </source>
</reference>
<comment type="caution">
    <text evidence="1">The sequence shown here is derived from an EMBL/GenBank/DDBJ whole genome shotgun (WGS) entry which is preliminary data.</text>
</comment>
<gene>
    <name evidence="1" type="ORF">HMPREF9443_00146</name>
</gene>
<sequence>MFLAYIINVANLIEAELNKLRKIKKLLLVKYAYVIMLSI</sequence>
<dbReference type="Proteomes" id="UP000004923">
    <property type="component" value="Unassembled WGS sequence"/>
</dbReference>
<proteinExistence type="predicted"/>
<accession>E8LBD5</accession>
<dbReference type="EMBL" id="AEVN01000006">
    <property type="protein sequence ID" value="EFY05821.1"/>
    <property type="molecule type" value="Genomic_DNA"/>
</dbReference>
<dbReference type="AlphaFoldDB" id="E8LBD5"/>
<name>E8LBD5_9FIRM</name>
<organism evidence="1 2">
    <name type="scientific">Phascolarctobacterium succinatutens YIT 12067</name>
    <dbReference type="NCBI Taxonomy" id="626939"/>
    <lineage>
        <taxon>Bacteria</taxon>
        <taxon>Bacillati</taxon>
        <taxon>Bacillota</taxon>
        <taxon>Negativicutes</taxon>
        <taxon>Acidaminococcales</taxon>
        <taxon>Acidaminococcaceae</taxon>
        <taxon>Phascolarctobacterium</taxon>
    </lineage>
</organism>
<dbReference type="HOGENOM" id="CLU_3314329_0_0_9"/>
<protein>
    <submittedName>
        <fullName evidence="1">Uncharacterized protein</fullName>
    </submittedName>
</protein>
<evidence type="ECO:0000313" key="2">
    <source>
        <dbReference type="Proteomes" id="UP000004923"/>
    </source>
</evidence>
<evidence type="ECO:0000313" key="1">
    <source>
        <dbReference type="EMBL" id="EFY05821.1"/>
    </source>
</evidence>